<accession>A0A7U2I619</accession>
<evidence type="ECO:0000313" key="2">
    <source>
        <dbReference type="Proteomes" id="UP000663193"/>
    </source>
</evidence>
<reference evidence="2" key="1">
    <citation type="journal article" date="2021" name="BMC Genomics">
        <title>Chromosome-level genome assembly and manually-curated proteome of model necrotroph Parastagonospora nodorum Sn15 reveals a genome-wide trove of candidate effector homologs, and redundancy of virulence-related functions within an accessory chromosome.</title>
        <authorList>
            <person name="Bertazzoni S."/>
            <person name="Jones D.A.B."/>
            <person name="Phan H.T."/>
            <person name="Tan K.-C."/>
            <person name="Hane J.K."/>
        </authorList>
    </citation>
    <scope>NUCLEOTIDE SEQUENCE [LARGE SCALE GENOMIC DNA]</scope>
    <source>
        <strain evidence="2">SN15 / ATCC MYA-4574 / FGSC 10173)</strain>
    </source>
</reference>
<protein>
    <submittedName>
        <fullName evidence="1">Uncharacterized protein</fullName>
    </submittedName>
</protein>
<sequence length="65" mass="7242">MRYTNYTMRLSTNAMALSFGSRLRISALAITSFSPDSMSSLHVRPSLQSQSAKSNHLQEKFVVSC</sequence>
<name>A0A7U2I619_PHANO</name>
<organism evidence="1 2">
    <name type="scientific">Phaeosphaeria nodorum (strain SN15 / ATCC MYA-4574 / FGSC 10173)</name>
    <name type="common">Glume blotch fungus</name>
    <name type="synonym">Parastagonospora nodorum</name>
    <dbReference type="NCBI Taxonomy" id="321614"/>
    <lineage>
        <taxon>Eukaryota</taxon>
        <taxon>Fungi</taxon>
        <taxon>Dikarya</taxon>
        <taxon>Ascomycota</taxon>
        <taxon>Pezizomycotina</taxon>
        <taxon>Dothideomycetes</taxon>
        <taxon>Pleosporomycetidae</taxon>
        <taxon>Pleosporales</taxon>
        <taxon>Pleosporineae</taxon>
        <taxon>Phaeosphaeriaceae</taxon>
        <taxon>Parastagonospora</taxon>
    </lineage>
</organism>
<dbReference type="Proteomes" id="UP000663193">
    <property type="component" value="Chromosome 12"/>
</dbReference>
<gene>
    <name evidence="1" type="ORF">JI435_416260</name>
</gene>
<dbReference type="EMBL" id="CP069034">
    <property type="protein sequence ID" value="QRD01177.1"/>
    <property type="molecule type" value="Genomic_DNA"/>
</dbReference>
<keyword evidence="2" id="KW-1185">Reference proteome</keyword>
<evidence type="ECO:0000313" key="1">
    <source>
        <dbReference type="EMBL" id="QRD01177.1"/>
    </source>
</evidence>
<dbReference type="AlphaFoldDB" id="A0A7U2I619"/>
<dbReference type="VEuPathDB" id="FungiDB:JI435_416260"/>
<proteinExistence type="predicted"/>